<feature type="domain" description="AB hydrolase-1" evidence="2">
    <location>
        <begin position="3"/>
        <end position="109"/>
    </location>
</feature>
<keyword evidence="1 3" id="KW-0378">Hydrolase</keyword>
<dbReference type="EMBL" id="BHXQ01000005">
    <property type="protein sequence ID" value="GCC52557.1"/>
    <property type="molecule type" value="Genomic_DNA"/>
</dbReference>
<dbReference type="InterPro" id="IPR000073">
    <property type="entry name" value="AB_hydrolase_1"/>
</dbReference>
<protein>
    <submittedName>
        <fullName evidence="3">Alpha/beta hydrolase</fullName>
    </submittedName>
</protein>
<comment type="caution">
    <text evidence="3">The sequence shown here is derived from an EMBL/GenBank/DDBJ whole genome shotgun (WGS) entry which is preliminary data.</text>
</comment>
<dbReference type="GO" id="GO:0016787">
    <property type="term" value="F:hydrolase activity"/>
    <property type="evidence" value="ECO:0007669"/>
    <property type="project" value="UniProtKB-KW"/>
</dbReference>
<dbReference type="InterPro" id="IPR050266">
    <property type="entry name" value="AB_hydrolase_sf"/>
</dbReference>
<dbReference type="Pfam" id="PF00561">
    <property type="entry name" value="Abhydrolase_1"/>
    <property type="match status" value="1"/>
</dbReference>
<name>A0A401UCE1_9BACT</name>
<reference evidence="3 4" key="1">
    <citation type="submission" date="2018-11" db="EMBL/GenBank/DDBJ databases">
        <title>Chryseotalea sanarue gen. nov., sp., nov., a member of the family Cytophagaceae, isolated from a brackish lake in Hamamatsu Japan.</title>
        <authorList>
            <person name="Maejima Y."/>
            <person name="Iino T."/>
            <person name="Muraguchi Y."/>
            <person name="Fukuda K."/>
            <person name="Ohkuma M."/>
            <person name="Moriuchi R."/>
            <person name="Dohra H."/>
            <person name="Kimbara K."/>
            <person name="Shintani M."/>
        </authorList>
    </citation>
    <scope>NUCLEOTIDE SEQUENCE [LARGE SCALE GENOMIC DNA]</scope>
    <source>
        <strain evidence="3 4">Ys</strain>
    </source>
</reference>
<accession>A0A401UCE1</accession>
<evidence type="ECO:0000313" key="4">
    <source>
        <dbReference type="Proteomes" id="UP000288227"/>
    </source>
</evidence>
<evidence type="ECO:0000256" key="1">
    <source>
        <dbReference type="ARBA" id="ARBA00022801"/>
    </source>
</evidence>
<dbReference type="AlphaFoldDB" id="A0A401UCE1"/>
<dbReference type="PANTHER" id="PTHR43798">
    <property type="entry name" value="MONOACYLGLYCEROL LIPASE"/>
    <property type="match status" value="1"/>
</dbReference>
<dbReference type="Gene3D" id="3.40.50.1820">
    <property type="entry name" value="alpha/beta hydrolase"/>
    <property type="match status" value="1"/>
</dbReference>
<dbReference type="Proteomes" id="UP000288227">
    <property type="component" value="Unassembled WGS sequence"/>
</dbReference>
<dbReference type="InterPro" id="IPR029058">
    <property type="entry name" value="AB_hydrolase_fold"/>
</dbReference>
<sequence length="230" mass="25923">MSYPVLLLHGALGAASQFETLQQMLEAQGRKVYGLNFSGHGGKVASQKGFSISVFADEVFDFLEENALSQVNIFGYSMGGYVALWLAHHHPEKINKIFTLGTKFDWSEESATLETKKLNPDKILEKVPAFAKVLEERHKPLDWKEVMWNTANLMRELGREPLLNEEALCSIDTRTCVAVGDSDDMVNRFHSEEVPKLLTNASFMIMKETPHMIERVNLTLLGQALNEFFA</sequence>
<dbReference type="OrthoDB" id="9780932at2"/>
<organism evidence="3 4">
    <name type="scientific">Chryseotalea sanaruensis</name>
    <dbReference type="NCBI Taxonomy" id="2482724"/>
    <lineage>
        <taxon>Bacteria</taxon>
        <taxon>Pseudomonadati</taxon>
        <taxon>Bacteroidota</taxon>
        <taxon>Cytophagia</taxon>
        <taxon>Cytophagales</taxon>
        <taxon>Chryseotaleaceae</taxon>
        <taxon>Chryseotalea</taxon>
    </lineage>
</organism>
<keyword evidence="4" id="KW-1185">Reference proteome</keyword>
<dbReference type="PANTHER" id="PTHR43798:SF31">
    <property type="entry name" value="AB HYDROLASE SUPERFAMILY PROTEIN YCLE"/>
    <property type="match status" value="1"/>
</dbReference>
<evidence type="ECO:0000313" key="3">
    <source>
        <dbReference type="EMBL" id="GCC52557.1"/>
    </source>
</evidence>
<dbReference type="RefSeq" id="WP_127123214.1">
    <property type="nucleotide sequence ID" value="NZ_BHXQ01000005.1"/>
</dbReference>
<evidence type="ECO:0000259" key="2">
    <source>
        <dbReference type="Pfam" id="PF00561"/>
    </source>
</evidence>
<proteinExistence type="predicted"/>
<dbReference type="SUPFAM" id="SSF53474">
    <property type="entry name" value="alpha/beta-Hydrolases"/>
    <property type="match status" value="1"/>
</dbReference>
<gene>
    <name evidence="3" type="ORF">SanaruYs_27940</name>
</gene>
<dbReference type="GO" id="GO:0016020">
    <property type="term" value="C:membrane"/>
    <property type="evidence" value="ECO:0007669"/>
    <property type="project" value="TreeGrafter"/>
</dbReference>